<dbReference type="SUPFAM" id="SSF82693">
    <property type="entry name" value="Multidrug efflux transporter AcrB pore domain, PN1, PN2, PC1 and PC2 subdomains"/>
    <property type="match status" value="3"/>
</dbReference>
<gene>
    <name evidence="8" type="ORF">SAMN05216578_102425</name>
</gene>
<comment type="subcellular location">
    <subcellularLocation>
        <location evidence="1">Cell inner membrane</location>
        <topology evidence="1">Multi-pass membrane protein</topology>
    </subcellularLocation>
</comment>
<dbReference type="AlphaFoldDB" id="A0A1I6AUJ8"/>
<dbReference type="Gene3D" id="1.20.1640.10">
    <property type="entry name" value="Multidrug efflux transporter AcrB transmembrane domain"/>
    <property type="match status" value="2"/>
</dbReference>
<dbReference type="FunFam" id="1.20.1640.10:FF:000001">
    <property type="entry name" value="Efflux pump membrane transporter"/>
    <property type="match status" value="1"/>
</dbReference>
<dbReference type="PRINTS" id="PR00702">
    <property type="entry name" value="ACRIFLAVINRP"/>
</dbReference>
<keyword evidence="7" id="KW-0472">Membrane</keyword>
<evidence type="ECO:0000256" key="7">
    <source>
        <dbReference type="ARBA" id="ARBA00023136"/>
    </source>
</evidence>
<dbReference type="Proteomes" id="UP000242815">
    <property type="component" value="Unassembled WGS sequence"/>
</dbReference>
<evidence type="ECO:0000256" key="1">
    <source>
        <dbReference type="ARBA" id="ARBA00004429"/>
    </source>
</evidence>
<dbReference type="Gene3D" id="3.30.70.1320">
    <property type="entry name" value="Multidrug efflux transporter AcrB pore domain like"/>
    <property type="match status" value="1"/>
</dbReference>
<evidence type="ECO:0000313" key="8">
    <source>
        <dbReference type="EMBL" id="SFQ72293.1"/>
    </source>
</evidence>
<dbReference type="Gene3D" id="3.30.2090.10">
    <property type="entry name" value="Multidrug efflux transporter AcrB TolC docking domain, DN and DC subdomains"/>
    <property type="match status" value="2"/>
</dbReference>
<keyword evidence="6" id="KW-1133">Transmembrane helix</keyword>
<dbReference type="PANTHER" id="PTHR32063">
    <property type="match status" value="1"/>
</dbReference>
<keyword evidence="4" id="KW-0997">Cell inner membrane</keyword>
<evidence type="ECO:0000256" key="3">
    <source>
        <dbReference type="ARBA" id="ARBA00022475"/>
    </source>
</evidence>
<dbReference type="Gene3D" id="3.30.70.1440">
    <property type="entry name" value="Multidrug efflux transporter AcrB pore domain"/>
    <property type="match status" value="1"/>
</dbReference>
<sequence>MAFTDIFIRRPVLATVVSLLIILLGMQALNSLTIRQYPEMENVLITVTTAYPGANAEVIQGYITQPLQQSLASAEGVDYISSVSRQNFSVIQVRARLGVNTDRLFTDVMSKAAEVRSQLPAEAEDPVISREAADATALMYISFSSETLSNPQITDYLSRVVQPRLATLPGVADAAILGRQNFAMRLWLDPVRMAAMGVTASDVNQAVRRYNFLAAAGETKGEYVVTSVNAATDLQEPEQFAAIPVRTDGDTRVLIGDIARVELGAESLNAMSFFNGIPAVYIGVEATTTANPLDVIAEVRKALPQIDAQLPPELEMTVAYDATLFIQESIDEVIKTLAEAVVIVIVVVFLFLGSVRSVIIPVVTIPLSMIGVLFFMQLMGYSINLLTLLALVLAIGLVVDDAIVVVENIHRHIEEGRSPVDAALLGAREIAMPVVAMTITLAAVYAPIGFLEGITGALFKEFAFTLAGSVVISGVVALTLSPMMCSRLLRPADTTRGLAARLDRLFHGMQVRYQRLLHSSMETRGVTLTFGVLVLLLIPVLLMFTRSELAPSEDQSFVFMLTNAPQTANLEYLTHYTNEVNQRLREFDEYEAHFHINGMDGVNSGLGGFILKPWDQRERSEAEMVPLIQNSLNEVAGLQIFAMSVPALPGASDGLPLQFVITSLGDYQTLLQVTERVAARARESGKFAVINVDLAFDKPELEVEISREKAAQMNVSMEDIGLTLASLLGEGEINRFTVEGRSYKVIAQVEREYRDNPNWLAQYHVRNRDGQMIPLGSLISYREQARPRQLNQFQQLNAARIQGVPLVSMGDALALLEEIAEEELPQGFSVDYGGSSRQFKQEGSALYVTFALALAMIYLVLAAQFESFRDPLVILVTVPLSICGALIPLFVGVSSMNIYTQVGLVTLIGVISKHGILIVEFANQLRRQEGLGMREAVEQAAAIRLRPVLMTTAAMVFAMIPLLIAQGAGAVSRFDIGVVIASGLTVGTLFTLFVLPAVYVTFSERERTA</sequence>
<dbReference type="RefSeq" id="WP_090537677.1">
    <property type="nucleotide sequence ID" value="NZ_FOYD01000002.1"/>
</dbReference>
<accession>A0A1I6AUJ8</accession>
<dbReference type="GO" id="GO:0005886">
    <property type="term" value="C:plasma membrane"/>
    <property type="evidence" value="ECO:0007669"/>
    <property type="project" value="UniProtKB-SubCell"/>
</dbReference>
<dbReference type="InterPro" id="IPR027463">
    <property type="entry name" value="AcrB_DN_DC_subdom"/>
</dbReference>
<dbReference type="GO" id="GO:0042910">
    <property type="term" value="F:xenobiotic transmembrane transporter activity"/>
    <property type="evidence" value="ECO:0007669"/>
    <property type="project" value="TreeGrafter"/>
</dbReference>
<evidence type="ECO:0000256" key="6">
    <source>
        <dbReference type="ARBA" id="ARBA00022989"/>
    </source>
</evidence>
<keyword evidence="3" id="KW-1003">Cell membrane</keyword>
<keyword evidence="5" id="KW-0812">Transmembrane</keyword>
<reference evidence="8 9" key="1">
    <citation type="submission" date="2016-10" db="EMBL/GenBank/DDBJ databases">
        <authorList>
            <person name="de Groot N.N."/>
        </authorList>
    </citation>
    <scope>NUCLEOTIDE SEQUENCE [LARGE SCALE GENOMIC DNA]</scope>
    <source>
        <strain evidence="8 9">JCM 18415</strain>
    </source>
</reference>
<dbReference type="SUPFAM" id="SSF82714">
    <property type="entry name" value="Multidrug efflux transporter AcrB TolC docking domain, DN and DC subdomains"/>
    <property type="match status" value="2"/>
</dbReference>
<dbReference type="SUPFAM" id="SSF82866">
    <property type="entry name" value="Multidrug efflux transporter AcrB transmembrane domain"/>
    <property type="match status" value="2"/>
</dbReference>
<dbReference type="STRING" id="1002526.SAMN05216578_102425"/>
<proteinExistence type="predicted"/>
<dbReference type="PANTHER" id="PTHR32063:SF14">
    <property type="entry name" value="BLL4319 PROTEIN"/>
    <property type="match status" value="1"/>
</dbReference>
<dbReference type="OrthoDB" id="9757904at2"/>
<organism evidence="8 9">
    <name type="scientific">Halopseudomonas formosensis</name>
    <dbReference type="NCBI Taxonomy" id="1002526"/>
    <lineage>
        <taxon>Bacteria</taxon>
        <taxon>Pseudomonadati</taxon>
        <taxon>Pseudomonadota</taxon>
        <taxon>Gammaproteobacteria</taxon>
        <taxon>Pseudomonadales</taxon>
        <taxon>Pseudomonadaceae</taxon>
        <taxon>Halopseudomonas</taxon>
    </lineage>
</organism>
<dbReference type="NCBIfam" id="NF033617">
    <property type="entry name" value="RND_permease_2"/>
    <property type="match status" value="1"/>
</dbReference>
<protein>
    <submittedName>
        <fullName evidence="8">Multidrug efflux pump</fullName>
    </submittedName>
</protein>
<dbReference type="Gene3D" id="3.30.70.1430">
    <property type="entry name" value="Multidrug efflux transporter AcrB pore domain"/>
    <property type="match status" value="2"/>
</dbReference>
<evidence type="ECO:0000313" key="9">
    <source>
        <dbReference type="Proteomes" id="UP000242815"/>
    </source>
</evidence>
<keyword evidence="2" id="KW-0813">Transport</keyword>
<evidence type="ECO:0000256" key="5">
    <source>
        <dbReference type="ARBA" id="ARBA00022692"/>
    </source>
</evidence>
<dbReference type="Pfam" id="PF00873">
    <property type="entry name" value="ACR_tran"/>
    <property type="match status" value="1"/>
</dbReference>
<evidence type="ECO:0000256" key="2">
    <source>
        <dbReference type="ARBA" id="ARBA00022448"/>
    </source>
</evidence>
<name>A0A1I6AUJ8_9GAMM</name>
<dbReference type="NCBIfam" id="NF007133">
    <property type="entry name" value="PRK09579.1"/>
    <property type="match status" value="1"/>
</dbReference>
<dbReference type="EMBL" id="FOYD01000002">
    <property type="protein sequence ID" value="SFQ72293.1"/>
    <property type="molecule type" value="Genomic_DNA"/>
</dbReference>
<dbReference type="InterPro" id="IPR001036">
    <property type="entry name" value="Acrflvin-R"/>
</dbReference>
<evidence type="ECO:0000256" key="4">
    <source>
        <dbReference type="ARBA" id="ARBA00022519"/>
    </source>
</evidence>